<dbReference type="EMBL" id="BAABIG010000019">
    <property type="protein sequence ID" value="GAA4792887.1"/>
    <property type="molecule type" value="Genomic_DNA"/>
</dbReference>
<evidence type="ECO:0000256" key="1">
    <source>
        <dbReference type="ARBA" id="ARBA00022676"/>
    </source>
</evidence>
<name>A0ABP9BAX1_9ACTN</name>
<protein>
    <submittedName>
        <fullName evidence="4">Glycosyltransferase family 1 protein</fullName>
    </submittedName>
</protein>
<sequence>MSALRIVRLANFVTPASGGLRTALRELGKGYLAAGHEPVLVIPGQYASDRETEQGRVITVPGPLLPGTGGYRVLTAGRRVAALLEELAPDRLEVSDRTTLRWTGKWARRARVPAVMVSHETADGVLRTWGLSEEAARRTADALNVRTAHTYARVVCTTEFAEREFLRIGARNVVRAPLGVDLVARHPALRDQAVRAAHARGAETLLVMCSRLSVEKRPGTALDAVEALRRRGRRVALVVAGDGPLRSRLEQRARERALPVSFLGHVRDPGVLGALQASADVCLAPGPAETFGLAALEAMACGTPVVASTSSALPEVIGSAGAVAADHGEGFADAVDLLMARAETERRRAARARAECFGWDTAVTAFLAAHDATAVRRPRPAVPEGVS</sequence>
<proteinExistence type="predicted"/>
<evidence type="ECO:0000256" key="2">
    <source>
        <dbReference type="ARBA" id="ARBA00022679"/>
    </source>
</evidence>
<gene>
    <name evidence="4" type="ORF">GCM10023220_18460</name>
</gene>
<dbReference type="InterPro" id="IPR028098">
    <property type="entry name" value="Glyco_trans_4-like_N"/>
</dbReference>
<dbReference type="Pfam" id="PF13579">
    <property type="entry name" value="Glyco_trans_4_4"/>
    <property type="match status" value="1"/>
</dbReference>
<dbReference type="RefSeq" id="WP_345618654.1">
    <property type="nucleotide sequence ID" value="NZ_BAABIG010000019.1"/>
</dbReference>
<evidence type="ECO:0000313" key="4">
    <source>
        <dbReference type="EMBL" id="GAA4792887.1"/>
    </source>
</evidence>
<dbReference type="PANTHER" id="PTHR45947">
    <property type="entry name" value="SULFOQUINOVOSYL TRANSFERASE SQD2"/>
    <property type="match status" value="1"/>
</dbReference>
<dbReference type="Gene3D" id="3.40.50.2000">
    <property type="entry name" value="Glycogen Phosphorylase B"/>
    <property type="match status" value="2"/>
</dbReference>
<keyword evidence="2" id="KW-0808">Transferase</keyword>
<dbReference type="InterPro" id="IPR050194">
    <property type="entry name" value="Glycosyltransferase_grp1"/>
</dbReference>
<evidence type="ECO:0000313" key="5">
    <source>
        <dbReference type="Proteomes" id="UP001501265"/>
    </source>
</evidence>
<keyword evidence="5" id="KW-1185">Reference proteome</keyword>
<accession>A0ABP9BAX1</accession>
<organism evidence="4 5">
    <name type="scientific">Streptomyces ziwulingensis</name>
    <dbReference type="NCBI Taxonomy" id="1045501"/>
    <lineage>
        <taxon>Bacteria</taxon>
        <taxon>Bacillati</taxon>
        <taxon>Actinomycetota</taxon>
        <taxon>Actinomycetes</taxon>
        <taxon>Kitasatosporales</taxon>
        <taxon>Streptomycetaceae</taxon>
        <taxon>Streptomyces</taxon>
    </lineage>
</organism>
<dbReference type="SUPFAM" id="SSF53756">
    <property type="entry name" value="UDP-Glycosyltransferase/glycogen phosphorylase"/>
    <property type="match status" value="1"/>
</dbReference>
<evidence type="ECO:0000259" key="3">
    <source>
        <dbReference type="Pfam" id="PF13579"/>
    </source>
</evidence>
<feature type="domain" description="Glycosyltransferase subfamily 4-like N-terminal" evidence="3">
    <location>
        <begin position="18"/>
        <end position="174"/>
    </location>
</feature>
<keyword evidence="1" id="KW-0328">Glycosyltransferase</keyword>
<comment type="caution">
    <text evidence="4">The sequence shown here is derived from an EMBL/GenBank/DDBJ whole genome shotgun (WGS) entry which is preliminary data.</text>
</comment>
<dbReference type="Pfam" id="PF13692">
    <property type="entry name" value="Glyco_trans_1_4"/>
    <property type="match status" value="1"/>
</dbReference>
<dbReference type="PANTHER" id="PTHR45947:SF3">
    <property type="entry name" value="SULFOQUINOVOSYL TRANSFERASE SQD2"/>
    <property type="match status" value="1"/>
</dbReference>
<reference evidence="5" key="1">
    <citation type="journal article" date="2019" name="Int. J. Syst. Evol. Microbiol.">
        <title>The Global Catalogue of Microorganisms (GCM) 10K type strain sequencing project: providing services to taxonomists for standard genome sequencing and annotation.</title>
        <authorList>
            <consortium name="The Broad Institute Genomics Platform"/>
            <consortium name="The Broad Institute Genome Sequencing Center for Infectious Disease"/>
            <person name="Wu L."/>
            <person name="Ma J."/>
        </authorList>
    </citation>
    <scope>NUCLEOTIDE SEQUENCE [LARGE SCALE GENOMIC DNA]</scope>
    <source>
        <strain evidence="5">JCM 18081</strain>
    </source>
</reference>
<dbReference type="Proteomes" id="UP001501265">
    <property type="component" value="Unassembled WGS sequence"/>
</dbReference>